<organism evidence="4 5">
    <name type="scientific">Hominiventricola aquisgranensis</name>
    <dbReference type="NCBI Taxonomy" id="3133164"/>
    <lineage>
        <taxon>Bacteria</taxon>
        <taxon>Bacillati</taxon>
        <taxon>Bacillota</taxon>
        <taxon>Clostridia</taxon>
        <taxon>Lachnospirales</taxon>
        <taxon>Lachnospiraceae</taxon>
        <taxon>Hominiventricola</taxon>
    </lineage>
</organism>
<comment type="similarity">
    <text evidence="1">Belongs to the isochorismatase family.</text>
</comment>
<accession>A0ABV1I2N1</accession>
<dbReference type="PANTHER" id="PTHR43540:SF6">
    <property type="entry name" value="ISOCHORISMATASE-LIKE DOMAIN-CONTAINING PROTEIN"/>
    <property type="match status" value="1"/>
</dbReference>
<dbReference type="InterPro" id="IPR000868">
    <property type="entry name" value="Isochorismatase-like_dom"/>
</dbReference>
<evidence type="ECO:0000259" key="3">
    <source>
        <dbReference type="Pfam" id="PF00857"/>
    </source>
</evidence>
<dbReference type="InterPro" id="IPR050272">
    <property type="entry name" value="Isochorismatase-like_hydrls"/>
</dbReference>
<keyword evidence="5" id="KW-1185">Reference proteome</keyword>
<feature type="domain" description="Isochorismatase-like" evidence="3">
    <location>
        <begin position="9"/>
        <end position="181"/>
    </location>
</feature>
<evidence type="ECO:0000313" key="4">
    <source>
        <dbReference type="EMBL" id="MEQ2578665.1"/>
    </source>
</evidence>
<evidence type="ECO:0000256" key="2">
    <source>
        <dbReference type="ARBA" id="ARBA00022801"/>
    </source>
</evidence>
<comment type="caution">
    <text evidence="4">The sequence shown here is derived from an EMBL/GenBank/DDBJ whole genome shotgun (WGS) entry which is preliminary data.</text>
</comment>
<gene>
    <name evidence="4" type="ORF">WMO62_07405</name>
</gene>
<keyword evidence="2 4" id="KW-0378">Hydrolase</keyword>
<dbReference type="GO" id="GO:0016787">
    <property type="term" value="F:hydrolase activity"/>
    <property type="evidence" value="ECO:0007669"/>
    <property type="project" value="UniProtKB-KW"/>
</dbReference>
<dbReference type="InterPro" id="IPR036380">
    <property type="entry name" value="Isochorismatase-like_sf"/>
</dbReference>
<dbReference type="SUPFAM" id="SSF52499">
    <property type="entry name" value="Isochorismatase-like hydrolases"/>
    <property type="match status" value="1"/>
</dbReference>
<name>A0ABV1I2N1_9FIRM</name>
<dbReference type="EMBL" id="JBBMFC010000011">
    <property type="protein sequence ID" value="MEQ2578665.1"/>
    <property type="molecule type" value="Genomic_DNA"/>
</dbReference>
<evidence type="ECO:0000313" key="5">
    <source>
        <dbReference type="Proteomes" id="UP001470288"/>
    </source>
</evidence>
<sequence length="193" mass="22089">MKKRLENPMLLVIDMQNVYGKGQAWECKRFEEADRNIRILLDHVTREEVLFTKYTAAVQPVGVWKDYNRENAAVNADPWLNDLVSDLKPYTDRYPVYEKSTYSSLENALIREKVKEKSCVIVTGVVAECCVLSTVMSLIDMGIYVIYLKDAVAGIDETTEEAAIKVLEGLSPLHLKIMTTEDYRKMKEGNENE</sequence>
<protein>
    <submittedName>
        <fullName evidence="4">Cysteine hydrolase</fullName>
    </submittedName>
</protein>
<dbReference type="RefSeq" id="WP_349144266.1">
    <property type="nucleotide sequence ID" value="NZ_JBBMFC010000011.1"/>
</dbReference>
<dbReference type="Proteomes" id="UP001470288">
    <property type="component" value="Unassembled WGS sequence"/>
</dbReference>
<reference evidence="4 5" key="1">
    <citation type="submission" date="2024-03" db="EMBL/GenBank/DDBJ databases">
        <title>Human intestinal bacterial collection.</title>
        <authorList>
            <person name="Pauvert C."/>
            <person name="Hitch T.C.A."/>
            <person name="Clavel T."/>
        </authorList>
    </citation>
    <scope>NUCLEOTIDE SEQUENCE [LARGE SCALE GENOMIC DNA]</scope>
    <source>
        <strain evidence="4 5">CLA-AA-H78B</strain>
    </source>
</reference>
<dbReference type="Gene3D" id="3.40.50.850">
    <property type="entry name" value="Isochorismatase-like"/>
    <property type="match status" value="1"/>
</dbReference>
<dbReference type="CDD" id="cd00431">
    <property type="entry name" value="cysteine_hydrolases"/>
    <property type="match status" value="1"/>
</dbReference>
<dbReference type="Pfam" id="PF00857">
    <property type="entry name" value="Isochorismatase"/>
    <property type="match status" value="1"/>
</dbReference>
<dbReference type="PANTHER" id="PTHR43540">
    <property type="entry name" value="PEROXYUREIDOACRYLATE/UREIDOACRYLATE AMIDOHYDROLASE-RELATED"/>
    <property type="match status" value="1"/>
</dbReference>
<evidence type="ECO:0000256" key="1">
    <source>
        <dbReference type="ARBA" id="ARBA00006336"/>
    </source>
</evidence>
<proteinExistence type="inferred from homology"/>